<protein>
    <submittedName>
        <fullName evidence="1">Uncharacterized protein</fullName>
    </submittedName>
</protein>
<dbReference type="Proteomes" id="UP000299102">
    <property type="component" value="Unassembled WGS sequence"/>
</dbReference>
<sequence length="344" mass="36957">MRRIVEERAARRRRRGRGDAACALHTILLHRTDHFSVICLTLLVLTPARAQYGTAHSIQPISYRGAPTHCMQIDSAVTCSSYKNLLERGRLTEIRHAGGGRRIGPGAARRGAPAATTHFTSICSHHCVTSTHDEFDTSARAAFPQVVGWRRACGALGARGPRHAHARSDSVVSLKGIEAGPRTGIESGPGLDSTAKPQFKLKVGSESKSRIRTVVVIGNENGRVLRTFHANKAHLQEIADSHIHQGARSVEAANTASLDGPLSCNGRGATKTLLRQPQIATDGHACQNLLFLYGGILMNTSDPGMVDRVTSDSNRPPHDVLPVAVCYGGLLSTELTSRKSESIV</sequence>
<evidence type="ECO:0000313" key="2">
    <source>
        <dbReference type="Proteomes" id="UP000299102"/>
    </source>
</evidence>
<dbReference type="OrthoDB" id="16464at2759"/>
<gene>
    <name evidence="1" type="ORF">EVAR_27845_1</name>
</gene>
<name>A0A4C1VHT6_EUMVA</name>
<dbReference type="AlphaFoldDB" id="A0A4C1VHT6"/>
<dbReference type="EMBL" id="BGZK01000352">
    <property type="protein sequence ID" value="GBP38658.1"/>
    <property type="molecule type" value="Genomic_DNA"/>
</dbReference>
<accession>A0A4C1VHT6</accession>
<evidence type="ECO:0000313" key="1">
    <source>
        <dbReference type="EMBL" id="GBP38658.1"/>
    </source>
</evidence>
<keyword evidence="2" id="KW-1185">Reference proteome</keyword>
<organism evidence="1 2">
    <name type="scientific">Eumeta variegata</name>
    <name type="common">Bagworm moth</name>
    <name type="synonym">Eumeta japonica</name>
    <dbReference type="NCBI Taxonomy" id="151549"/>
    <lineage>
        <taxon>Eukaryota</taxon>
        <taxon>Metazoa</taxon>
        <taxon>Ecdysozoa</taxon>
        <taxon>Arthropoda</taxon>
        <taxon>Hexapoda</taxon>
        <taxon>Insecta</taxon>
        <taxon>Pterygota</taxon>
        <taxon>Neoptera</taxon>
        <taxon>Endopterygota</taxon>
        <taxon>Lepidoptera</taxon>
        <taxon>Glossata</taxon>
        <taxon>Ditrysia</taxon>
        <taxon>Tineoidea</taxon>
        <taxon>Psychidae</taxon>
        <taxon>Oiketicinae</taxon>
        <taxon>Eumeta</taxon>
    </lineage>
</organism>
<proteinExistence type="predicted"/>
<comment type="caution">
    <text evidence="1">The sequence shown here is derived from an EMBL/GenBank/DDBJ whole genome shotgun (WGS) entry which is preliminary data.</text>
</comment>
<reference evidence="1 2" key="1">
    <citation type="journal article" date="2019" name="Commun. Biol.">
        <title>The bagworm genome reveals a unique fibroin gene that provides high tensile strength.</title>
        <authorList>
            <person name="Kono N."/>
            <person name="Nakamura H."/>
            <person name="Ohtoshi R."/>
            <person name="Tomita M."/>
            <person name="Numata K."/>
            <person name="Arakawa K."/>
        </authorList>
    </citation>
    <scope>NUCLEOTIDE SEQUENCE [LARGE SCALE GENOMIC DNA]</scope>
</reference>